<evidence type="ECO:0000259" key="1">
    <source>
        <dbReference type="Pfam" id="PF13456"/>
    </source>
</evidence>
<evidence type="ECO:0008006" key="5">
    <source>
        <dbReference type="Google" id="ProtNLM"/>
    </source>
</evidence>
<reference evidence="4" key="1">
    <citation type="journal article" date="2013" name="Nature">
        <title>Draft genome of the wheat A-genome progenitor Triticum urartu.</title>
        <authorList>
            <person name="Ling H.Q."/>
            <person name="Zhao S."/>
            <person name="Liu D."/>
            <person name="Wang J."/>
            <person name="Sun H."/>
            <person name="Zhang C."/>
            <person name="Fan H."/>
            <person name="Li D."/>
            <person name="Dong L."/>
            <person name="Tao Y."/>
            <person name="Gao C."/>
            <person name="Wu H."/>
            <person name="Li Y."/>
            <person name="Cui Y."/>
            <person name="Guo X."/>
            <person name="Zheng S."/>
            <person name="Wang B."/>
            <person name="Yu K."/>
            <person name="Liang Q."/>
            <person name="Yang W."/>
            <person name="Lou X."/>
            <person name="Chen J."/>
            <person name="Feng M."/>
            <person name="Jian J."/>
            <person name="Zhang X."/>
            <person name="Luo G."/>
            <person name="Jiang Y."/>
            <person name="Liu J."/>
            <person name="Wang Z."/>
            <person name="Sha Y."/>
            <person name="Zhang B."/>
            <person name="Wu H."/>
            <person name="Tang D."/>
            <person name="Shen Q."/>
            <person name="Xue P."/>
            <person name="Zou S."/>
            <person name="Wang X."/>
            <person name="Liu X."/>
            <person name="Wang F."/>
            <person name="Yang Y."/>
            <person name="An X."/>
            <person name="Dong Z."/>
            <person name="Zhang K."/>
            <person name="Zhang X."/>
            <person name="Luo M.C."/>
            <person name="Dvorak J."/>
            <person name="Tong Y."/>
            <person name="Wang J."/>
            <person name="Yang H."/>
            <person name="Li Z."/>
            <person name="Wang D."/>
            <person name="Zhang A."/>
            <person name="Wang J."/>
        </authorList>
    </citation>
    <scope>NUCLEOTIDE SEQUENCE</scope>
    <source>
        <strain evidence="4">cv. G1812</strain>
    </source>
</reference>
<dbReference type="SUPFAM" id="SSF53098">
    <property type="entry name" value="Ribonuclease H-like"/>
    <property type="match status" value="1"/>
</dbReference>
<dbReference type="InterPro" id="IPR026960">
    <property type="entry name" value="RVT-Znf"/>
</dbReference>
<dbReference type="InterPro" id="IPR036397">
    <property type="entry name" value="RNaseH_sf"/>
</dbReference>
<dbReference type="Pfam" id="PF13456">
    <property type="entry name" value="RVT_3"/>
    <property type="match status" value="1"/>
</dbReference>
<evidence type="ECO:0000313" key="3">
    <source>
        <dbReference type="EnsemblPlants" id="TuG1812G0600000130.01.T01"/>
    </source>
</evidence>
<dbReference type="Gramene" id="TuG1812G0600000130.01.T01">
    <property type="protein sequence ID" value="TuG1812G0600000130.01.T01"/>
    <property type="gene ID" value="TuG1812G0600000130.01"/>
</dbReference>
<dbReference type="GO" id="GO:0004523">
    <property type="term" value="F:RNA-DNA hybrid ribonuclease activity"/>
    <property type="evidence" value="ECO:0007669"/>
    <property type="project" value="InterPro"/>
</dbReference>
<dbReference type="PANTHER" id="PTHR47074:SF73">
    <property type="entry name" value="OS04G0448401 PROTEIN"/>
    <property type="match status" value="1"/>
</dbReference>
<dbReference type="GO" id="GO:0003676">
    <property type="term" value="F:nucleic acid binding"/>
    <property type="evidence" value="ECO:0007669"/>
    <property type="project" value="InterPro"/>
</dbReference>
<dbReference type="InterPro" id="IPR012337">
    <property type="entry name" value="RNaseH-like_sf"/>
</dbReference>
<dbReference type="Proteomes" id="UP000015106">
    <property type="component" value="Chromosome 6"/>
</dbReference>
<dbReference type="EnsemblPlants" id="TuG1812G0600000130.01.T01">
    <property type="protein sequence ID" value="TuG1812G0600000130.01.T01"/>
    <property type="gene ID" value="TuG1812G0600000130.01"/>
</dbReference>
<sequence length="408" mass="46084">MTDHWIPRRPPHMLQTLFPIPEYAKVSSLMDGHGHWNEENVRAFFPEETVELILQTQISSHGGEDFVYWPHTRFGLYTVRSAYNLARSSDFFLSHSKNGRGLSSSKEVEEKYWKAIWAMKAPNKMNIVLWRFAHNCLPSGLQLHHWNIPTNPACVHCGRDESIEHCFLFCQFASEVWNKVKKLFDIHLCRKNFHSTKQWLFDFIDRASPEQSTVLAITVWHVWEARNAVMNGEGNIHPHRVASKIHAYVDLVLLHLFKTVAGHSRETPSSSSVKWSPPPPGPVLINVDAAIFSNLHKLGIGILIRNHKGECLVACTEPLKGMVQPELAESWALRQAVILARDEGLTSVIFASDCLSLVQRVNSSSIDRSEVGVVVSDIKCLVACFSSVSFCHVKRSLNAAAHILARAC</sequence>
<organism evidence="3 4">
    <name type="scientific">Triticum urartu</name>
    <name type="common">Red wild einkorn</name>
    <name type="synonym">Crithodium urartu</name>
    <dbReference type="NCBI Taxonomy" id="4572"/>
    <lineage>
        <taxon>Eukaryota</taxon>
        <taxon>Viridiplantae</taxon>
        <taxon>Streptophyta</taxon>
        <taxon>Embryophyta</taxon>
        <taxon>Tracheophyta</taxon>
        <taxon>Spermatophyta</taxon>
        <taxon>Magnoliopsida</taxon>
        <taxon>Liliopsida</taxon>
        <taxon>Poales</taxon>
        <taxon>Poaceae</taxon>
        <taxon>BOP clade</taxon>
        <taxon>Pooideae</taxon>
        <taxon>Triticodae</taxon>
        <taxon>Triticeae</taxon>
        <taxon>Triticinae</taxon>
        <taxon>Triticum</taxon>
    </lineage>
</organism>
<protein>
    <recommendedName>
        <fullName evidence="5">Reverse transcriptase zinc-binding domain-containing protein</fullName>
    </recommendedName>
</protein>
<evidence type="ECO:0000313" key="4">
    <source>
        <dbReference type="Proteomes" id="UP000015106"/>
    </source>
</evidence>
<dbReference type="InterPro" id="IPR052929">
    <property type="entry name" value="RNase_H-like_EbsB-rel"/>
</dbReference>
<dbReference type="AlphaFoldDB" id="A0A8R7QMT2"/>
<proteinExistence type="predicted"/>
<name>A0A8R7QMT2_TRIUA</name>
<dbReference type="Pfam" id="PF13966">
    <property type="entry name" value="zf-RVT"/>
    <property type="match status" value="1"/>
</dbReference>
<dbReference type="CDD" id="cd06222">
    <property type="entry name" value="RNase_H_like"/>
    <property type="match status" value="1"/>
</dbReference>
<accession>A0A8R7QMT2</accession>
<feature type="domain" description="RNase H type-1" evidence="1">
    <location>
        <begin position="286"/>
        <end position="408"/>
    </location>
</feature>
<dbReference type="PANTHER" id="PTHR47074">
    <property type="entry name" value="BNAC02G40300D PROTEIN"/>
    <property type="match status" value="1"/>
</dbReference>
<reference evidence="3" key="2">
    <citation type="submission" date="2018-03" db="EMBL/GenBank/DDBJ databases">
        <title>The Triticum urartu genome reveals the dynamic nature of wheat genome evolution.</title>
        <authorList>
            <person name="Ling H."/>
            <person name="Ma B."/>
            <person name="Shi X."/>
            <person name="Liu H."/>
            <person name="Dong L."/>
            <person name="Sun H."/>
            <person name="Cao Y."/>
            <person name="Gao Q."/>
            <person name="Zheng S."/>
            <person name="Li Y."/>
            <person name="Yu Y."/>
            <person name="Du H."/>
            <person name="Qi M."/>
            <person name="Li Y."/>
            <person name="Yu H."/>
            <person name="Cui Y."/>
            <person name="Wang N."/>
            <person name="Chen C."/>
            <person name="Wu H."/>
            <person name="Zhao Y."/>
            <person name="Zhang J."/>
            <person name="Li Y."/>
            <person name="Zhou W."/>
            <person name="Zhang B."/>
            <person name="Hu W."/>
            <person name="Eijk M."/>
            <person name="Tang J."/>
            <person name="Witsenboer H."/>
            <person name="Zhao S."/>
            <person name="Li Z."/>
            <person name="Zhang A."/>
            <person name="Wang D."/>
            <person name="Liang C."/>
        </authorList>
    </citation>
    <scope>NUCLEOTIDE SEQUENCE [LARGE SCALE GENOMIC DNA]</scope>
    <source>
        <strain evidence="3">cv. G1812</strain>
    </source>
</reference>
<keyword evidence="4" id="KW-1185">Reference proteome</keyword>
<reference evidence="3" key="3">
    <citation type="submission" date="2022-06" db="UniProtKB">
        <authorList>
            <consortium name="EnsemblPlants"/>
        </authorList>
    </citation>
    <scope>IDENTIFICATION</scope>
</reference>
<dbReference type="InterPro" id="IPR002156">
    <property type="entry name" value="RNaseH_domain"/>
</dbReference>
<dbReference type="InterPro" id="IPR044730">
    <property type="entry name" value="RNase_H-like_dom_plant"/>
</dbReference>
<dbReference type="Gene3D" id="3.30.420.10">
    <property type="entry name" value="Ribonuclease H-like superfamily/Ribonuclease H"/>
    <property type="match status" value="1"/>
</dbReference>
<evidence type="ECO:0000259" key="2">
    <source>
        <dbReference type="Pfam" id="PF13966"/>
    </source>
</evidence>
<feature type="domain" description="Reverse transcriptase zinc-binding" evidence="2">
    <location>
        <begin position="78"/>
        <end position="177"/>
    </location>
</feature>